<comment type="caution">
    <text evidence="2">The sequence shown here is derived from an EMBL/GenBank/DDBJ whole genome shotgun (WGS) entry which is preliminary data.</text>
</comment>
<accession>A0AAN6VKX7</accession>
<evidence type="ECO:0000256" key="1">
    <source>
        <dbReference type="SAM" id="MobiDB-lite"/>
    </source>
</evidence>
<dbReference type="AlphaFoldDB" id="A0AAN6VKX7"/>
<name>A0AAN6VKX7_9PEZI</name>
<sequence length="284" mass="29313">MGVLLPVSEGVFFRRTSTCAPNEYWCQDRCGSDDYGETCCQTPDGQHNLCGAVCNATGGCDRLSSNTMSTPLPAETTCPNILSSVTAYQTITEVQTYTDYVTTTFSGSCGSMCISQPQRTSAATPSTWTASDGQTIISSGSVIVIGGTETISVPTGFTTLTTGGQTFTFGSPSPLPSTATSSGQGAGATTWTQSDGDTVVSISGVVVIETFTLSPSGSGSPGAGATTWTNSNGQTIISSSGVVVIGTNPPVTLPTGTVSIRCYNLDGIGWSDDHFKLRCGYHWD</sequence>
<dbReference type="EMBL" id="MU856940">
    <property type="protein sequence ID" value="KAK4153453.1"/>
    <property type="molecule type" value="Genomic_DNA"/>
</dbReference>
<feature type="region of interest" description="Disordered" evidence="1">
    <location>
        <begin position="173"/>
        <end position="192"/>
    </location>
</feature>
<keyword evidence="3" id="KW-1185">Reference proteome</keyword>
<reference evidence="2" key="2">
    <citation type="submission" date="2023-05" db="EMBL/GenBank/DDBJ databases">
        <authorList>
            <consortium name="Lawrence Berkeley National Laboratory"/>
            <person name="Steindorff A."/>
            <person name="Hensen N."/>
            <person name="Bonometti L."/>
            <person name="Westerberg I."/>
            <person name="Brannstrom I.O."/>
            <person name="Guillou S."/>
            <person name="Cros-Aarteil S."/>
            <person name="Calhoun S."/>
            <person name="Haridas S."/>
            <person name="Kuo A."/>
            <person name="Mondo S."/>
            <person name="Pangilinan J."/>
            <person name="Riley R."/>
            <person name="Labutti K."/>
            <person name="Andreopoulos B."/>
            <person name="Lipzen A."/>
            <person name="Chen C."/>
            <person name="Yanf M."/>
            <person name="Daum C."/>
            <person name="Ng V."/>
            <person name="Clum A."/>
            <person name="Ohm R."/>
            <person name="Martin F."/>
            <person name="Silar P."/>
            <person name="Natvig D."/>
            <person name="Lalanne C."/>
            <person name="Gautier V."/>
            <person name="Ament-Velasquez S.L."/>
            <person name="Kruys A."/>
            <person name="Hutchinson M.I."/>
            <person name="Powell A.J."/>
            <person name="Barry K."/>
            <person name="Miller A.N."/>
            <person name="Grigoriev I.V."/>
            <person name="Debuchy R."/>
            <person name="Gladieux P."/>
            <person name="Thoren M.H."/>
            <person name="Johannesson H."/>
        </authorList>
    </citation>
    <scope>NUCLEOTIDE SEQUENCE</scope>
    <source>
        <strain evidence="2">CBS 538.74</strain>
    </source>
</reference>
<dbReference type="Proteomes" id="UP001302745">
    <property type="component" value="Unassembled WGS sequence"/>
</dbReference>
<organism evidence="2 3">
    <name type="scientific">Chaetomidium leptoderma</name>
    <dbReference type="NCBI Taxonomy" id="669021"/>
    <lineage>
        <taxon>Eukaryota</taxon>
        <taxon>Fungi</taxon>
        <taxon>Dikarya</taxon>
        <taxon>Ascomycota</taxon>
        <taxon>Pezizomycotina</taxon>
        <taxon>Sordariomycetes</taxon>
        <taxon>Sordariomycetidae</taxon>
        <taxon>Sordariales</taxon>
        <taxon>Chaetomiaceae</taxon>
        <taxon>Chaetomidium</taxon>
    </lineage>
</organism>
<reference evidence="2" key="1">
    <citation type="journal article" date="2023" name="Mol. Phylogenet. Evol.">
        <title>Genome-scale phylogeny and comparative genomics of the fungal order Sordariales.</title>
        <authorList>
            <person name="Hensen N."/>
            <person name="Bonometti L."/>
            <person name="Westerberg I."/>
            <person name="Brannstrom I.O."/>
            <person name="Guillou S."/>
            <person name="Cros-Aarteil S."/>
            <person name="Calhoun S."/>
            <person name="Haridas S."/>
            <person name="Kuo A."/>
            <person name="Mondo S."/>
            <person name="Pangilinan J."/>
            <person name="Riley R."/>
            <person name="LaButti K."/>
            <person name="Andreopoulos B."/>
            <person name="Lipzen A."/>
            <person name="Chen C."/>
            <person name="Yan M."/>
            <person name="Daum C."/>
            <person name="Ng V."/>
            <person name="Clum A."/>
            <person name="Steindorff A."/>
            <person name="Ohm R.A."/>
            <person name="Martin F."/>
            <person name="Silar P."/>
            <person name="Natvig D.O."/>
            <person name="Lalanne C."/>
            <person name="Gautier V."/>
            <person name="Ament-Velasquez S.L."/>
            <person name="Kruys A."/>
            <person name="Hutchinson M.I."/>
            <person name="Powell A.J."/>
            <person name="Barry K."/>
            <person name="Miller A.N."/>
            <person name="Grigoriev I.V."/>
            <person name="Debuchy R."/>
            <person name="Gladieux P."/>
            <person name="Hiltunen Thoren M."/>
            <person name="Johannesson H."/>
        </authorList>
    </citation>
    <scope>NUCLEOTIDE SEQUENCE</scope>
    <source>
        <strain evidence="2">CBS 538.74</strain>
    </source>
</reference>
<feature type="compositionally biased region" description="Low complexity" evidence="1">
    <location>
        <begin position="173"/>
        <end position="182"/>
    </location>
</feature>
<proteinExistence type="predicted"/>
<gene>
    <name evidence="2" type="ORF">C8A00DRAFT_43634</name>
</gene>
<protein>
    <submittedName>
        <fullName evidence="2">Uncharacterized protein</fullName>
    </submittedName>
</protein>
<evidence type="ECO:0000313" key="3">
    <source>
        <dbReference type="Proteomes" id="UP001302745"/>
    </source>
</evidence>
<evidence type="ECO:0000313" key="2">
    <source>
        <dbReference type="EMBL" id="KAK4153453.1"/>
    </source>
</evidence>